<accession>A0A0A9Z496</accession>
<feature type="coiled-coil region" evidence="1">
    <location>
        <begin position="84"/>
        <end position="187"/>
    </location>
</feature>
<sequence>MLQQRRGVLDKEIQERERQVKQSTNEHINLLSKTLSMLQAKNEEVIGRCKEMNAIQYRNTIDIQSKQARQWIQNLQQRTEVAVKKQIQRLQNLTNSQLQALEDEYKKERELVERISTCTTRDVNRLQRQLQQVLDNKQKIIQQLEHDSKKAYDKGIVLADTMLQNRQRELQQESKLLQQVLEDKSKQEIQSLQQ</sequence>
<evidence type="ECO:0000313" key="2">
    <source>
        <dbReference type="EMBL" id="JAG40082.1"/>
    </source>
</evidence>
<dbReference type="AlphaFoldDB" id="A0A0A9Z496"/>
<name>A0A0A9Z496_LYGHE</name>
<dbReference type="EMBL" id="GBHO01003522">
    <property type="protein sequence ID" value="JAG40082.1"/>
    <property type="molecule type" value="Transcribed_RNA"/>
</dbReference>
<reference evidence="2" key="2">
    <citation type="submission" date="2014-07" db="EMBL/GenBank/DDBJ databases">
        <authorList>
            <person name="Hull J."/>
        </authorList>
    </citation>
    <scope>NUCLEOTIDE SEQUENCE</scope>
</reference>
<protein>
    <submittedName>
        <fullName evidence="2">Uncharacterized protein</fullName>
    </submittedName>
</protein>
<gene>
    <name evidence="2" type="ORF">CM83_17656</name>
</gene>
<keyword evidence="1" id="KW-0175">Coiled coil</keyword>
<organism evidence="2">
    <name type="scientific">Lygus hesperus</name>
    <name type="common">Western plant bug</name>
    <dbReference type="NCBI Taxonomy" id="30085"/>
    <lineage>
        <taxon>Eukaryota</taxon>
        <taxon>Metazoa</taxon>
        <taxon>Ecdysozoa</taxon>
        <taxon>Arthropoda</taxon>
        <taxon>Hexapoda</taxon>
        <taxon>Insecta</taxon>
        <taxon>Pterygota</taxon>
        <taxon>Neoptera</taxon>
        <taxon>Paraneoptera</taxon>
        <taxon>Hemiptera</taxon>
        <taxon>Heteroptera</taxon>
        <taxon>Panheteroptera</taxon>
        <taxon>Cimicomorpha</taxon>
        <taxon>Miridae</taxon>
        <taxon>Mirini</taxon>
        <taxon>Lygus</taxon>
    </lineage>
</organism>
<proteinExistence type="predicted"/>
<evidence type="ECO:0000256" key="1">
    <source>
        <dbReference type="SAM" id="Coils"/>
    </source>
</evidence>
<reference evidence="2" key="1">
    <citation type="journal article" date="2014" name="PLoS ONE">
        <title>Transcriptome-Based Identification of ABC Transporters in the Western Tarnished Plant Bug Lygus hesperus.</title>
        <authorList>
            <person name="Hull J.J."/>
            <person name="Chaney K."/>
            <person name="Geib S.M."/>
            <person name="Fabrick J.A."/>
            <person name="Brent C.S."/>
            <person name="Walsh D."/>
            <person name="Lavine L.C."/>
        </authorList>
    </citation>
    <scope>NUCLEOTIDE SEQUENCE</scope>
</reference>